<reference evidence="1 2" key="1">
    <citation type="submission" date="2023-03" db="EMBL/GenBank/DDBJ databases">
        <title>High recombination rates correlate with genetic variation in Cardiocondyla obscurior ants.</title>
        <authorList>
            <person name="Errbii M."/>
        </authorList>
    </citation>
    <scope>NUCLEOTIDE SEQUENCE [LARGE SCALE GENOMIC DNA]</scope>
    <source>
        <strain evidence="1">Alpha-2009</strain>
        <tissue evidence="1">Whole body</tissue>
    </source>
</reference>
<dbReference type="EMBL" id="JADYXP020000011">
    <property type="protein sequence ID" value="KAL0114263.1"/>
    <property type="molecule type" value="Genomic_DNA"/>
</dbReference>
<organism evidence="1 2">
    <name type="scientific">Cardiocondyla obscurior</name>
    <dbReference type="NCBI Taxonomy" id="286306"/>
    <lineage>
        <taxon>Eukaryota</taxon>
        <taxon>Metazoa</taxon>
        <taxon>Ecdysozoa</taxon>
        <taxon>Arthropoda</taxon>
        <taxon>Hexapoda</taxon>
        <taxon>Insecta</taxon>
        <taxon>Pterygota</taxon>
        <taxon>Neoptera</taxon>
        <taxon>Endopterygota</taxon>
        <taxon>Hymenoptera</taxon>
        <taxon>Apocrita</taxon>
        <taxon>Aculeata</taxon>
        <taxon>Formicoidea</taxon>
        <taxon>Formicidae</taxon>
        <taxon>Myrmicinae</taxon>
        <taxon>Cardiocondyla</taxon>
    </lineage>
</organism>
<proteinExistence type="predicted"/>
<dbReference type="Proteomes" id="UP001430953">
    <property type="component" value="Unassembled WGS sequence"/>
</dbReference>
<evidence type="ECO:0000313" key="2">
    <source>
        <dbReference type="Proteomes" id="UP001430953"/>
    </source>
</evidence>
<accession>A0AAW2FGQ0</accession>
<gene>
    <name evidence="1" type="ORF">PUN28_011505</name>
</gene>
<sequence length="90" mass="10752">MNEKLKSTRSYFLDGYNTHSLGVGMRWIAFWRICDMESINYKRIKRHREMRIAKRDNGISRGKFRIRRKDSLLLDQETLASPLRGGDAYR</sequence>
<dbReference type="AlphaFoldDB" id="A0AAW2FGQ0"/>
<name>A0AAW2FGQ0_9HYME</name>
<evidence type="ECO:0000313" key="1">
    <source>
        <dbReference type="EMBL" id="KAL0114263.1"/>
    </source>
</evidence>
<comment type="caution">
    <text evidence="1">The sequence shown here is derived from an EMBL/GenBank/DDBJ whole genome shotgun (WGS) entry which is preliminary data.</text>
</comment>
<keyword evidence="2" id="KW-1185">Reference proteome</keyword>
<protein>
    <submittedName>
        <fullName evidence="1">Uncharacterized protein</fullName>
    </submittedName>
</protein>